<feature type="region of interest" description="Disordered" evidence="1">
    <location>
        <begin position="210"/>
        <end position="229"/>
    </location>
</feature>
<name>A0A4R5M2B5_9BURK</name>
<comment type="caution">
    <text evidence="2">The sequence shown here is derived from an EMBL/GenBank/DDBJ whole genome shotgun (WGS) entry which is preliminary data.</text>
</comment>
<keyword evidence="3" id="KW-1185">Reference proteome</keyword>
<dbReference type="Pfam" id="PF11828">
    <property type="entry name" value="DUF3348"/>
    <property type="match status" value="2"/>
</dbReference>
<feature type="region of interest" description="Disordered" evidence="1">
    <location>
        <begin position="100"/>
        <end position="121"/>
    </location>
</feature>
<dbReference type="InterPro" id="IPR021783">
    <property type="entry name" value="DUF3348"/>
</dbReference>
<reference evidence="2 3" key="1">
    <citation type="submission" date="2019-03" db="EMBL/GenBank/DDBJ databases">
        <title>Paraburkholderia sp. 4M-K11, isolated from subtropical forest soil.</title>
        <authorList>
            <person name="Gao Z.-H."/>
            <person name="Qiu L.-H."/>
        </authorList>
    </citation>
    <scope>NUCLEOTIDE SEQUENCE [LARGE SCALE GENOMIC DNA]</scope>
    <source>
        <strain evidence="2 3">4M-K11</strain>
    </source>
</reference>
<evidence type="ECO:0000313" key="3">
    <source>
        <dbReference type="Proteomes" id="UP000295722"/>
    </source>
</evidence>
<organism evidence="2 3">
    <name type="scientific">Paraburkholderia silviterrae</name>
    <dbReference type="NCBI Taxonomy" id="2528715"/>
    <lineage>
        <taxon>Bacteria</taxon>
        <taxon>Pseudomonadati</taxon>
        <taxon>Pseudomonadota</taxon>
        <taxon>Betaproteobacteria</taxon>
        <taxon>Burkholderiales</taxon>
        <taxon>Burkholderiaceae</taxon>
        <taxon>Paraburkholderia</taxon>
    </lineage>
</organism>
<dbReference type="RefSeq" id="WP_133198300.1">
    <property type="nucleotide sequence ID" value="NZ_JBHUCW010000030.1"/>
</dbReference>
<dbReference type="EMBL" id="SMRP01000020">
    <property type="protein sequence ID" value="TDG19633.1"/>
    <property type="molecule type" value="Genomic_DNA"/>
</dbReference>
<evidence type="ECO:0000256" key="1">
    <source>
        <dbReference type="SAM" id="MobiDB-lite"/>
    </source>
</evidence>
<evidence type="ECO:0000313" key="2">
    <source>
        <dbReference type="EMBL" id="TDG19633.1"/>
    </source>
</evidence>
<sequence length="312" mass="32085">MVHPPQRTSLSGPALVRLLARLGETEVQASPQPLADRLSQWLGWTDAIALSTVLAAPAPTVAGGARANGDDEAQRCLSLRSALSKAIALDGVLAPAKARRVGGGYGHARPSQQPAPVPEAPEADTDYAVFRQCYIALQQKMETDIVDLRGRLRSRLAAVSPAMAKLATLDAAMERSLAARERSLLGTVPGLLGAHFERLRKAAREAAAREAQAAADSAPGAESAGHAQQADDAAASAAAVSAAAVAATPAAAAIATVVAATIAPKAPASLTSTAAPGAWLDMFRKDVQSVLLAELDVRFQPVEGLLAALRAR</sequence>
<protein>
    <submittedName>
        <fullName evidence="2">DUF3348 domain-containing protein</fullName>
    </submittedName>
</protein>
<dbReference type="AlphaFoldDB" id="A0A4R5M2B5"/>
<gene>
    <name evidence="2" type="ORF">EYW47_29095</name>
</gene>
<accession>A0A4R5M2B5</accession>
<dbReference type="Proteomes" id="UP000295722">
    <property type="component" value="Unassembled WGS sequence"/>
</dbReference>
<dbReference type="OrthoDB" id="5949373at2"/>
<proteinExistence type="predicted"/>